<evidence type="ECO:0000256" key="3">
    <source>
        <dbReference type="ARBA" id="ARBA00023212"/>
    </source>
</evidence>
<keyword evidence="3" id="KW-0206">Cytoskeleton</keyword>
<organism evidence="8 9">
    <name type="scientific">Scleropages formosus</name>
    <name type="common">Asian bonytongue</name>
    <name type="synonym">Osteoglossum formosum</name>
    <dbReference type="NCBI Taxonomy" id="113540"/>
    <lineage>
        <taxon>Eukaryota</taxon>
        <taxon>Metazoa</taxon>
        <taxon>Chordata</taxon>
        <taxon>Craniata</taxon>
        <taxon>Vertebrata</taxon>
        <taxon>Euteleostomi</taxon>
        <taxon>Actinopterygii</taxon>
        <taxon>Neopterygii</taxon>
        <taxon>Teleostei</taxon>
        <taxon>Osteoglossocephala</taxon>
        <taxon>Osteoglossomorpha</taxon>
        <taxon>Osteoglossiformes</taxon>
        <taxon>Osteoglossidae</taxon>
        <taxon>Scleropages</taxon>
    </lineage>
</organism>
<reference evidence="8" key="2">
    <citation type="submission" date="2025-08" db="UniProtKB">
        <authorList>
            <consortium name="Ensembl"/>
        </authorList>
    </citation>
    <scope>IDENTIFICATION</scope>
</reference>
<evidence type="ECO:0000256" key="2">
    <source>
        <dbReference type="ARBA" id="ARBA00022490"/>
    </source>
</evidence>
<dbReference type="AlphaFoldDB" id="A0A8C9RFB5"/>
<protein>
    <recommendedName>
        <fullName evidence="6">Cilia- and flagella-associated protein 91</fullName>
    </recommendedName>
</protein>
<keyword evidence="9" id="KW-1185">Reference proteome</keyword>
<dbReference type="OrthoDB" id="567787at2759"/>
<dbReference type="GO" id="GO:0005930">
    <property type="term" value="C:axoneme"/>
    <property type="evidence" value="ECO:0007669"/>
    <property type="project" value="UniProtKB-SubCell"/>
</dbReference>
<comment type="subcellular location">
    <subcellularLocation>
        <location evidence="1">Cytoplasm</location>
        <location evidence="1">Cytoskeleton</location>
        <location evidence="1">Cilium axoneme</location>
    </subcellularLocation>
</comment>
<evidence type="ECO:0000313" key="8">
    <source>
        <dbReference type="Ensembl" id="ENSSFOP00015015500.2"/>
    </source>
</evidence>
<dbReference type="Proteomes" id="UP000694397">
    <property type="component" value="Chromosome 12"/>
</dbReference>
<evidence type="ECO:0000256" key="1">
    <source>
        <dbReference type="ARBA" id="ARBA00004430"/>
    </source>
</evidence>
<dbReference type="Pfam" id="PF14738">
    <property type="entry name" value="CFAP91"/>
    <property type="match status" value="1"/>
</dbReference>
<proteinExistence type="inferred from homology"/>
<dbReference type="Ensembl" id="ENSSFOT00015015682.2">
    <property type="protein sequence ID" value="ENSSFOP00015015500.2"/>
    <property type="gene ID" value="ENSSFOG00015009886.2"/>
</dbReference>
<keyword evidence="2" id="KW-0963">Cytoplasm</keyword>
<evidence type="ECO:0000256" key="4">
    <source>
        <dbReference type="ARBA" id="ARBA00023273"/>
    </source>
</evidence>
<evidence type="ECO:0000256" key="5">
    <source>
        <dbReference type="ARBA" id="ARBA00029468"/>
    </source>
</evidence>
<dbReference type="GeneTree" id="ENSGT00390000003024"/>
<feature type="domain" description="CFAP91" evidence="7">
    <location>
        <begin position="139"/>
        <end position="291"/>
    </location>
</feature>
<name>A0A8C9RFB5_SCLFO</name>
<dbReference type="PANTHER" id="PTHR22455:SF10">
    <property type="entry name" value="CILIA- AND FLAGELLA-ASSOCIATED PROTEIN 91"/>
    <property type="match status" value="1"/>
</dbReference>
<evidence type="ECO:0000256" key="6">
    <source>
        <dbReference type="ARBA" id="ARBA00029555"/>
    </source>
</evidence>
<accession>A0A8C9RFB5</accession>
<dbReference type="InterPro" id="IPR026720">
    <property type="entry name" value="CFAP91"/>
</dbReference>
<keyword evidence="4" id="KW-0966">Cell projection</keyword>
<dbReference type="InterPro" id="IPR032840">
    <property type="entry name" value="CFAP91_dom"/>
</dbReference>
<sequence length="667" mass="77824">MSESQTRIVHLRKGRGFKGYRKQRTHDYLYDPVYTLSGERDHTRTSLKAYSSLHRLKKVPEYENMFSNLPHYPHYTLRVDANDPVPAWVERRWRGRAEERKAALQQLVGSASYSVSTQTFLVLLIFICSAHVLQYTVGVQTDYRESEAQTDPYTPDYVIRPGSAPELLTLATLTWGRGLPVGLAEVEMIERARMKRAWETTLPPLHDISQSDKRRRMMEEMERKEWAFRANEIQKLQEMRLALLMRLLQQREKRQHEATQKRLELFFSQRQQDTEARIKKIRNDYASSIRKLIAKRRNVEGKLERRDIVKDYSDYASQVYAPPSHLGLLPDPNSKGSAVNSRFLGSYQAILELEASLPASVTQPRISSPKAMASKGFVTRAARHKMELTKTYEVRIVDALCALKVKKEKTERPLRFLYRTEKAVSRPPTPVVAVCPEGDEEKELAVIFLQKLLRGRAVQNMMFEGKEKRLELIQELRTTHALQHEEQEQQRADRQLTLTLQKQRELQQQKASMEEGLLSGVSGGILSDMLDFLSKELVRLQEEQRLHALELLAERDRRRREAEESGRRQVEERRRREEDEIFKQVVQVHQETVDLYLEDIILGTIEQTADNQAREEIHKMAQEINNIAYAMEETRTRLQSEEIVAELVYSFLIPEVQKATIRERGRF</sequence>
<reference evidence="8" key="3">
    <citation type="submission" date="2025-09" db="UniProtKB">
        <authorList>
            <consortium name="Ensembl"/>
        </authorList>
    </citation>
    <scope>IDENTIFICATION</scope>
</reference>
<evidence type="ECO:0000259" key="7">
    <source>
        <dbReference type="Pfam" id="PF14738"/>
    </source>
</evidence>
<evidence type="ECO:0000313" key="9">
    <source>
        <dbReference type="Proteomes" id="UP000694397"/>
    </source>
</evidence>
<comment type="similarity">
    <text evidence="5">Belongs to the CFAP91 family.</text>
</comment>
<dbReference type="PANTHER" id="PTHR22455">
    <property type="entry name" value="CILIA- AND FLAGELLA-ASSOCIATED PROTEIN 91"/>
    <property type="match status" value="1"/>
</dbReference>
<reference evidence="8 9" key="1">
    <citation type="submission" date="2019-04" db="EMBL/GenBank/DDBJ databases">
        <authorList>
            <consortium name="Wellcome Sanger Institute Data Sharing"/>
        </authorList>
    </citation>
    <scope>NUCLEOTIDE SEQUENCE [LARGE SCALE GENOMIC DNA]</scope>
</reference>
<gene>
    <name evidence="8" type="primary">CFAP91</name>
    <name evidence="8" type="synonym">cfap91</name>
</gene>